<dbReference type="RefSeq" id="XP_028988683.1">
    <property type="nucleotide sequence ID" value="XM_029132850.3"/>
</dbReference>
<dbReference type="GO" id="GO:0045793">
    <property type="term" value="P:positive regulation of cell size"/>
    <property type="evidence" value="ECO:0007669"/>
    <property type="project" value="TreeGrafter"/>
</dbReference>
<dbReference type="KEGG" id="bspl:114845063"/>
<feature type="compositionally biased region" description="Basic and acidic residues" evidence="2">
    <location>
        <begin position="372"/>
        <end position="386"/>
    </location>
</feature>
<proteinExistence type="predicted"/>
<protein>
    <submittedName>
        <fullName evidence="4 5">Uncharacterized protein si:ch211-178n15.1</fullName>
    </submittedName>
</protein>
<dbReference type="OrthoDB" id="8615648at2759"/>
<evidence type="ECO:0000313" key="3">
    <source>
        <dbReference type="Proteomes" id="UP000515150"/>
    </source>
</evidence>
<keyword evidence="3" id="KW-1185">Reference proteome</keyword>
<dbReference type="AlphaFoldDB" id="A0A6P7L420"/>
<dbReference type="InterPro" id="IPR027997">
    <property type="entry name" value="Largen/INSYN1"/>
</dbReference>
<name>A0A6P7L420_BETSP</name>
<dbReference type="GeneID" id="114845063"/>
<organism evidence="3 5">
    <name type="scientific">Betta splendens</name>
    <name type="common">Siamese fighting fish</name>
    <dbReference type="NCBI Taxonomy" id="158456"/>
    <lineage>
        <taxon>Eukaryota</taxon>
        <taxon>Metazoa</taxon>
        <taxon>Chordata</taxon>
        <taxon>Craniata</taxon>
        <taxon>Vertebrata</taxon>
        <taxon>Euteleostomi</taxon>
        <taxon>Actinopterygii</taxon>
        <taxon>Neopterygii</taxon>
        <taxon>Teleostei</taxon>
        <taxon>Neoteleostei</taxon>
        <taxon>Acanthomorphata</taxon>
        <taxon>Anabantaria</taxon>
        <taxon>Anabantiformes</taxon>
        <taxon>Anabantoidei</taxon>
        <taxon>Osphronemidae</taxon>
        <taxon>Betta</taxon>
    </lineage>
</organism>
<feature type="compositionally biased region" description="Basic and acidic residues" evidence="2">
    <location>
        <begin position="163"/>
        <end position="173"/>
    </location>
</feature>
<evidence type="ECO:0000256" key="2">
    <source>
        <dbReference type="SAM" id="MobiDB-lite"/>
    </source>
</evidence>
<dbReference type="PANTHER" id="PTHR15917:SF0">
    <property type="entry name" value="PROTEIN LARGEN"/>
    <property type="match status" value="1"/>
</dbReference>
<dbReference type="GO" id="GO:0045727">
    <property type="term" value="P:positive regulation of translation"/>
    <property type="evidence" value="ECO:0007669"/>
    <property type="project" value="TreeGrafter"/>
</dbReference>
<feature type="compositionally biased region" description="Basic and acidic residues" evidence="2">
    <location>
        <begin position="234"/>
        <end position="249"/>
    </location>
</feature>
<reference evidence="4 5" key="1">
    <citation type="submission" date="2025-04" db="UniProtKB">
        <authorList>
            <consortium name="RefSeq"/>
        </authorList>
    </citation>
    <scope>IDENTIFICATION</scope>
</reference>
<sequence>MYTDGAQTAGFHRVLQHGACHGCLRPRQPNGPGRRAGRTAPRGRDRTGASAQRSPQRRPVFAGPGHHDPAPDPDPAQRSPPPEAGLRRLPPVPPCGCAALVPHPLPHLQVRGHGHRHRRSVRYVTVDEQEEEGCGCSSGPRSPPLPLPNGLGGAGPAFLQHGAGRDSHQDRAGQRGGSEDCNGQSGAHRGFFPTEVPQQHLNQSRRRTPPHAASSGVTSPESSIATTATGHRCRASEAARQKGRRDSVRDQIRQVVTDLEDVLGGLKQVHVEMKEVVQQIDRLTANMDLGDETPAIAQESTSRPRGSARAADAGPVLADEDRIILRTNSPSPVHVASVVKTSRFTPPAHARDADRPAANGHLPHMCPPGDPPHSDPHQHQHPRSLDPKVIVGNSTSTSKNHKPPPYPQNGRCGKGLHAPPRPLKTPAHPSRGRQSTSMV</sequence>
<dbReference type="Proteomes" id="UP000515150">
    <property type="component" value="Chromosome 17"/>
</dbReference>
<feature type="compositionally biased region" description="Polar residues" evidence="2">
    <location>
        <begin position="215"/>
        <end position="229"/>
    </location>
</feature>
<accession>A0A6P7L420</accession>
<feature type="compositionally biased region" description="Pro residues" evidence="2">
    <location>
        <begin position="72"/>
        <end position="83"/>
    </location>
</feature>
<dbReference type="PANTHER" id="PTHR15917">
    <property type="match status" value="1"/>
</dbReference>
<gene>
    <name evidence="4 5" type="primary">si:ch211-178n15.1</name>
</gene>
<keyword evidence="1" id="KW-0175">Coiled coil</keyword>
<feature type="region of interest" description="Disordered" evidence="2">
    <location>
        <begin position="22"/>
        <end position="90"/>
    </location>
</feature>
<evidence type="ECO:0000313" key="5">
    <source>
        <dbReference type="RefSeq" id="XP_028988685.1"/>
    </source>
</evidence>
<feature type="region of interest" description="Disordered" evidence="2">
    <location>
        <begin position="126"/>
        <end position="249"/>
    </location>
</feature>
<evidence type="ECO:0000313" key="4">
    <source>
        <dbReference type="RefSeq" id="XP_028988683.1"/>
    </source>
</evidence>
<feature type="region of interest" description="Disordered" evidence="2">
    <location>
        <begin position="336"/>
        <end position="439"/>
    </location>
</feature>
<dbReference type="RefSeq" id="XP_028988685.1">
    <property type="nucleotide sequence ID" value="XM_029132852.2"/>
</dbReference>
<evidence type="ECO:0000256" key="1">
    <source>
        <dbReference type="ARBA" id="ARBA00023054"/>
    </source>
</evidence>